<dbReference type="InterPro" id="IPR002694">
    <property type="entry name" value="Znf_CHC2"/>
</dbReference>
<reference evidence="3 4" key="1">
    <citation type="submission" date="2020-06" db="EMBL/GenBank/DDBJ databases">
        <title>Genome mining for natural products.</title>
        <authorList>
            <person name="Zhang B."/>
            <person name="Shi J."/>
            <person name="Ge H."/>
        </authorList>
    </citation>
    <scope>NUCLEOTIDE SEQUENCE [LARGE SCALE GENOMIC DNA]</scope>
    <source>
        <strain evidence="3 4">NA00687</strain>
    </source>
</reference>
<evidence type="ECO:0000259" key="2">
    <source>
        <dbReference type="SMART" id="SM00400"/>
    </source>
</evidence>
<organism evidence="3 4">
    <name type="scientific">Streptomyces buecherae</name>
    <dbReference type="NCBI Taxonomy" id="2763006"/>
    <lineage>
        <taxon>Bacteria</taxon>
        <taxon>Bacillati</taxon>
        <taxon>Actinomycetota</taxon>
        <taxon>Actinomycetes</taxon>
        <taxon>Kitasatosporales</taxon>
        <taxon>Streptomycetaceae</taxon>
        <taxon>Streptomyces</taxon>
    </lineage>
</organism>
<proteinExistence type="predicted"/>
<sequence length="134" mass="14910">MKPINKPPIETVLAYYKTNWQAPHAGTSVGAWLACLCPFHVEEKASAAVNYETERVHCFACGVSLDSIGVIQREEEATFVEATRIAESRFGSRREAIQQPVPRKRSRPIYGASRAGRTGGTVPGRLRFRSDYRA</sequence>
<dbReference type="AlphaFoldDB" id="A0A7H8N340"/>
<dbReference type="SMART" id="SM00400">
    <property type="entry name" value="ZnF_CHCC"/>
    <property type="match status" value="1"/>
</dbReference>
<dbReference type="PROSITE" id="PS51257">
    <property type="entry name" value="PROKAR_LIPOPROTEIN"/>
    <property type="match status" value="1"/>
</dbReference>
<name>A0A7H8N340_9ACTN</name>
<accession>A0A7H8N340</accession>
<dbReference type="EMBL" id="CP054929">
    <property type="protein sequence ID" value="QKW48852.1"/>
    <property type="molecule type" value="Genomic_DNA"/>
</dbReference>
<feature type="domain" description="Zinc finger CHC2-type" evidence="2">
    <location>
        <begin position="33"/>
        <end position="87"/>
    </location>
</feature>
<dbReference type="GO" id="GO:0006260">
    <property type="term" value="P:DNA replication"/>
    <property type="evidence" value="ECO:0007669"/>
    <property type="project" value="InterPro"/>
</dbReference>
<keyword evidence="4" id="KW-1185">Reference proteome</keyword>
<dbReference type="SUPFAM" id="SSF57783">
    <property type="entry name" value="Zinc beta-ribbon"/>
    <property type="match status" value="1"/>
</dbReference>
<gene>
    <name evidence="3" type="ORF">HUT08_04070</name>
</gene>
<dbReference type="GO" id="GO:0003677">
    <property type="term" value="F:DNA binding"/>
    <property type="evidence" value="ECO:0007669"/>
    <property type="project" value="InterPro"/>
</dbReference>
<feature type="region of interest" description="Disordered" evidence="1">
    <location>
        <begin position="91"/>
        <end position="124"/>
    </location>
</feature>
<dbReference type="Gene3D" id="3.90.580.10">
    <property type="entry name" value="Zinc finger, CHC2-type domain"/>
    <property type="match status" value="1"/>
</dbReference>
<dbReference type="GO" id="GO:0008270">
    <property type="term" value="F:zinc ion binding"/>
    <property type="evidence" value="ECO:0007669"/>
    <property type="project" value="InterPro"/>
</dbReference>
<dbReference type="GO" id="GO:0003899">
    <property type="term" value="F:DNA-directed RNA polymerase activity"/>
    <property type="evidence" value="ECO:0007669"/>
    <property type="project" value="InterPro"/>
</dbReference>
<dbReference type="Proteomes" id="UP000509303">
    <property type="component" value="Chromosome"/>
</dbReference>
<evidence type="ECO:0000313" key="4">
    <source>
        <dbReference type="Proteomes" id="UP000509303"/>
    </source>
</evidence>
<protein>
    <recommendedName>
        <fullName evidence="2">Zinc finger CHC2-type domain-containing protein</fullName>
    </recommendedName>
</protein>
<evidence type="ECO:0000313" key="3">
    <source>
        <dbReference type="EMBL" id="QKW48852.1"/>
    </source>
</evidence>
<dbReference type="Pfam" id="PF01807">
    <property type="entry name" value="Zn_ribbon_DnaG"/>
    <property type="match status" value="1"/>
</dbReference>
<evidence type="ECO:0000256" key="1">
    <source>
        <dbReference type="SAM" id="MobiDB-lite"/>
    </source>
</evidence>
<dbReference type="InterPro" id="IPR036977">
    <property type="entry name" value="DNA_primase_Znf_CHC2"/>
</dbReference>